<keyword evidence="4" id="KW-0945">Host-virus interaction</keyword>
<dbReference type="PROSITE" id="PS51473">
    <property type="entry name" value="GNK2"/>
    <property type="match status" value="2"/>
</dbReference>
<feature type="domain" description="Gnk2-homologous" evidence="15">
    <location>
        <begin position="35"/>
        <end position="138"/>
    </location>
</feature>
<evidence type="ECO:0000256" key="12">
    <source>
        <dbReference type="ARBA" id="ARBA00024184"/>
    </source>
</evidence>
<protein>
    <recommendedName>
        <fullName evidence="15">Gnk2-homologous domain-containing protein</fullName>
    </recommendedName>
</protein>
<dbReference type="PANTHER" id="PTHR32080:SF24">
    <property type="entry name" value="PLASMODESMATA-LOCATED PROTEIN 2"/>
    <property type="match status" value="1"/>
</dbReference>
<keyword evidence="2" id="KW-0813">Transport</keyword>
<reference evidence="16 17" key="1">
    <citation type="submission" date="2020-04" db="EMBL/GenBank/DDBJ databases">
        <title>Plant Genome Project.</title>
        <authorList>
            <person name="Zhang R.-G."/>
        </authorList>
    </citation>
    <scope>NUCLEOTIDE SEQUENCE [LARGE SCALE GENOMIC DNA]</scope>
    <source>
        <strain evidence="16">YNK0</strain>
        <tissue evidence="16">Leaf</tissue>
    </source>
</reference>
<dbReference type="PANTHER" id="PTHR32080">
    <property type="entry name" value="ANTIFUNGAL PROTEIN GINKBILOBIN-2-LIKE"/>
    <property type="match status" value="1"/>
</dbReference>
<evidence type="ECO:0000256" key="7">
    <source>
        <dbReference type="ARBA" id="ARBA00022737"/>
    </source>
</evidence>
<dbReference type="Pfam" id="PF01657">
    <property type="entry name" value="Stress-antifung"/>
    <property type="match status" value="2"/>
</dbReference>
<dbReference type="OMA" id="EYTNLIY"/>
<dbReference type="OrthoDB" id="1926347at2759"/>
<dbReference type="InterPro" id="IPR051378">
    <property type="entry name" value="Cell2Cell_Antifungal"/>
</dbReference>
<evidence type="ECO:0000256" key="14">
    <source>
        <dbReference type="SAM" id="Phobius"/>
    </source>
</evidence>
<keyword evidence="5 14" id="KW-0812">Transmembrane</keyword>
<dbReference type="Proteomes" id="UP000655225">
    <property type="component" value="Unassembled WGS sequence"/>
</dbReference>
<proteinExistence type="inferred from homology"/>
<keyword evidence="10 14" id="KW-0472">Membrane</keyword>
<gene>
    <name evidence="16" type="ORF">HHK36_020440</name>
</gene>
<sequence>MDFLSTKPLSLLYLTLVFLTGFAFFPSIKTASDYFTLAYKGCAKQTFSDPNGVYSQTLSALFTSLISQSSKTKFFKTTSGQAQTTISGLFQCRGDLSNVDCYTCISKLPEISNRLCGKSVAARVQLLGCSIRYEIVGYQQISGFDLLFKTCSSSRATVNGFEQWRDSAFSAMENGVVSGNGFYTTSYESVYVLAQCEGDLSTGDCSQCVKTAVQKAQVECGSSISGRIYLHKCYISYSYYPNGVPRKSSSGTGGNTGKTIAVVVGGAAGVGFVVICLMFGRSLMKKRDDF</sequence>
<keyword evidence="17" id="KW-1185">Reference proteome</keyword>
<dbReference type="AlphaFoldDB" id="A0A835D808"/>
<evidence type="ECO:0000256" key="9">
    <source>
        <dbReference type="ARBA" id="ARBA00022989"/>
    </source>
</evidence>
<feature type="domain" description="Gnk2-homologous" evidence="15">
    <location>
        <begin position="143"/>
        <end position="242"/>
    </location>
</feature>
<evidence type="ECO:0000256" key="11">
    <source>
        <dbReference type="ARBA" id="ARBA00023157"/>
    </source>
</evidence>
<dbReference type="InterPro" id="IPR038408">
    <property type="entry name" value="GNK2_sf"/>
</dbReference>
<dbReference type="Gene3D" id="3.30.430.20">
    <property type="entry name" value="Gnk2 domain, C-X8-C-X2-C motif"/>
    <property type="match status" value="2"/>
</dbReference>
<keyword evidence="7" id="KW-0677">Repeat</keyword>
<dbReference type="EMBL" id="JABCRI010000014">
    <property type="protein sequence ID" value="KAF8394233.1"/>
    <property type="molecule type" value="Genomic_DNA"/>
</dbReference>
<dbReference type="FunFam" id="3.30.430.20:FF:000008">
    <property type="entry name" value="cysteine-rich repeat secretory protein 3"/>
    <property type="match status" value="1"/>
</dbReference>
<dbReference type="FunFam" id="3.30.430.20:FF:000001">
    <property type="entry name" value="cysteine-rich repeat secretory protein 3"/>
    <property type="match status" value="1"/>
</dbReference>
<dbReference type="GO" id="GO:0046739">
    <property type="term" value="P:transport of virus in multicellular host"/>
    <property type="evidence" value="ECO:0007669"/>
    <property type="project" value="UniProtKB-ARBA"/>
</dbReference>
<dbReference type="InterPro" id="IPR002902">
    <property type="entry name" value="GNK2"/>
</dbReference>
<evidence type="ECO:0000256" key="6">
    <source>
        <dbReference type="ARBA" id="ARBA00022729"/>
    </source>
</evidence>
<keyword evidence="11" id="KW-1015">Disulfide bond</keyword>
<dbReference type="CDD" id="cd23509">
    <property type="entry name" value="Gnk2-like"/>
    <property type="match status" value="2"/>
</dbReference>
<evidence type="ECO:0000256" key="2">
    <source>
        <dbReference type="ARBA" id="ARBA00022448"/>
    </source>
</evidence>
<evidence type="ECO:0000256" key="8">
    <source>
        <dbReference type="ARBA" id="ARBA00022949"/>
    </source>
</evidence>
<keyword evidence="6" id="KW-0732">Signal</keyword>
<dbReference type="GO" id="GO:0010497">
    <property type="term" value="P:plasmodesmata-mediated intercellular transport"/>
    <property type="evidence" value="ECO:0007669"/>
    <property type="project" value="TreeGrafter"/>
</dbReference>
<evidence type="ECO:0000313" key="17">
    <source>
        <dbReference type="Proteomes" id="UP000655225"/>
    </source>
</evidence>
<keyword evidence="9 14" id="KW-1133">Transmembrane helix</keyword>
<dbReference type="GO" id="GO:0009506">
    <property type="term" value="C:plasmodesma"/>
    <property type="evidence" value="ECO:0007669"/>
    <property type="project" value="UniProtKB-SubCell"/>
</dbReference>
<comment type="similarity">
    <text evidence="13">Belongs to the cysteine-rich repeat secretory protein family. Plasmodesmata-located proteins (PDLD) subfamily.</text>
</comment>
<comment type="caution">
    <text evidence="16">The sequence shown here is derived from an EMBL/GenBank/DDBJ whole genome shotgun (WGS) entry which is preliminary data.</text>
</comment>
<evidence type="ECO:0000256" key="3">
    <source>
        <dbReference type="ARBA" id="ARBA00022475"/>
    </source>
</evidence>
<dbReference type="GO" id="GO:0005886">
    <property type="term" value="C:plasma membrane"/>
    <property type="evidence" value="ECO:0007669"/>
    <property type="project" value="UniProtKB-SubCell"/>
</dbReference>
<evidence type="ECO:0000256" key="5">
    <source>
        <dbReference type="ARBA" id="ARBA00022692"/>
    </source>
</evidence>
<evidence type="ECO:0000313" key="16">
    <source>
        <dbReference type="EMBL" id="KAF8394233.1"/>
    </source>
</evidence>
<evidence type="ECO:0000256" key="10">
    <source>
        <dbReference type="ARBA" id="ARBA00023136"/>
    </source>
</evidence>
<keyword evidence="3" id="KW-1003">Cell membrane</keyword>
<keyword evidence="8" id="KW-0965">Cell junction</keyword>
<evidence type="ECO:0000259" key="15">
    <source>
        <dbReference type="PROSITE" id="PS51473"/>
    </source>
</evidence>
<evidence type="ECO:0000256" key="4">
    <source>
        <dbReference type="ARBA" id="ARBA00022581"/>
    </source>
</evidence>
<comment type="subcellular location">
    <subcellularLocation>
        <location evidence="12">Cell junction</location>
        <location evidence="12">Plasmodesma</location>
    </subcellularLocation>
    <subcellularLocation>
        <location evidence="1">Cell membrane</location>
        <topology evidence="1">Single-pass type I membrane protein</topology>
    </subcellularLocation>
</comment>
<organism evidence="16 17">
    <name type="scientific">Tetracentron sinense</name>
    <name type="common">Spur-leaf</name>
    <dbReference type="NCBI Taxonomy" id="13715"/>
    <lineage>
        <taxon>Eukaryota</taxon>
        <taxon>Viridiplantae</taxon>
        <taxon>Streptophyta</taxon>
        <taxon>Embryophyta</taxon>
        <taxon>Tracheophyta</taxon>
        <taxon>Spermatophyta</taxon>
        <taxon>Magnoliopsida</taxon>
        <taxon>Trochodendrales</taxon>
        <taxon>Trochodendraceae</taxon>
        <taxon>Tetracentron</taxon>
    </lineage>
</organism>
<evidence type="ECO:0000256" key="13">
    <source>
        <dbReference type="ARBA" id="ARBA00038393"/>
    </source>
</evidence>
<accession>A0A835D808</accession>
<feature type="transmembrane region" description="Helical" evidence="14">
    <location>
        <begin position="260"/>
        <end position="280"/>
    </location>
</feature>
<evidence type="ECO:0000256" key="1">
    <source>
        <dbReference type="ARBA" id="ARBA00004251"/>
    </source>
</evidence>
<name>A0A835D808_TETSI</name>